<evidence type="ECO:0000256" key="10">
    <source>
        <dbReference type="HAMAP-Rule" id="MF_00255"/>
    </source>
</evidence>
<dbReference type="InterPro" id="IPR006194">
    <property type="entry name" value="Gly-tRNA-synth_heterodimer"/>
</dbReference>
<keyword evidence="6 10" id="KW-0067">ATP-binding</keyword>
<evidence type="ECO:0000256" key="4">
    <source>
        <dbReference type="ARBA" id="ARBA00022598"/>
    </source>
</evidence>
<dbReference type="Proteomes" id="UP000075260">
    <property type="component" value="Unassembled WGS sequence"/>
</dbReference>
<dbReference type="HAMAP" id="MF_00255">
    <property type="entry name" value="Gly_tRNA_synth_beta"/>
    <property type="match status" value="1"/>
</dbReference>
<comment type="subunit">
    <text evidence="10">Tetramer of two alpha and two beta subunits.</text>
</comment>
<keyword evidence="5 10" id="KW-0547">Nucleotide-binding</keyword>
<evidence type="ECO:0000256" key="2">
    <source>
        <dbReference type="ARBA" id="ARBA00008226"/>
    </source>
</evidence>
<dbReference type="InterPro" id="IPR015944">
    <property type="entry name" value="Gly-tRNA-synth_bsu"/>
</dbReference>
<dbReference type="PANTHER" id="PTHR30075">
    <property type="entry name" value="GLYCYL-TRNA SYNTHETASE"/>
    <property type="match status" value="1"/>
</dbReference>
<dbReference type="GO" id="GO:0004820">
    <property type="term" value="F:glycine-tRNA ligase activity"/>
    <property type="evidence" value="ECO:0007669"/>
    <property type="project" value="UniProtKB-UniRule"/>
</dbReference>
<evidence type="ECO:0000259" key="11">
    <source>
        <dbReference type="Pfam" id="PF05746"/>
    </source>
</evidence>
<feature type="domain" description="DALR anticodon binding" evidence="11">
    <location>
        <begin position="581"/>
        <end position="683"/>
    </location>
</feature>
<dbReference type="GO" id="GO:0004814">
    <property type="term" value="F:arginine-tRNA ligase activity"/>
    <property type="evidence" value="ECO:0007669"/>
    <property type="project" value="InterPro"/>
</dbReference>
<dbReference type="OrthoDB" id="9775440at2"/>
<organism evidence="12 13">
    <name type="scientific">Sorangium cellulosum</name>
    <name type="common">Polyangium cellulosum</name>
    <dbReference type="NCBI Taxonomy" id="56"/>
    <lineage>
        <taxon>Bacteria</taxon>
        <taxon>Pseudomonadati</taxon>
        <taxon>Myxococcota</taxon>
        <taxon>Polyangia</taxon>
        <taxon>Polyangiales</taxon>
        <taxon>Polyangiaceae</taxon>
        <taxon>Sorangium</taxon>
    </lineage>
</organism>
<dbReference type="Pfam" id="PF02092">
    <property type="entry name" value="tRNA_synt_2f"/>
    <property type="match status" value="1"/>
</dbReference>
<dbReference type="EC" id="6.1.1.14" evidence="10"/>
<dbReference type="GO" id="GO:0006420">
    <property type="term" value="P:arginyl-tRNA aminoacylation"/>
    <property type="evidence" value="ECO:0007669"/>
    <property type="project" value="InterPro"/>
</dbReference>
<evidence type="ECO:0000256" key="5">
    <source>
        <dbReference type="ARBA" id="ARBA00022741"/>
    </source>
</evidence>
<dbReference type="GO" id="GO:0005524">
    <property type="term" value="F:ATP binding"/>
    <property type="evidence" value="ECO:0007669"/>
    <property type="project" value="UniProtKB-UniRule"/>
</dbReference>
<evidence type="ECO:0000313" key="13">
    <source>
        <dbReference type="Proteomes" id="UP000075260"/>
    </source>
</evidence>
<gene>
    <name evidence="10" type="primary">glyS</name>
    <name evidence="12" type="ORF">BE15_24745</name>
</gene>
<dbReference type="GO" id="GO:0005829">
    <property type="term" value="C:cytosol"/>
    <property type="evidence" value="ECO:0007669"/>
    <property type="project" value="TreeGrafter"/>
</dbReference>
<dbReference type="RefSeq" id="WP_061612827.1">
    <property type="nucleotide sequence ID" value="NZ_JEMA01001125.1"/>
</dbReference>
<comment type="caution">
    <text evidence="12">The sequence shown here is derived from an EMBL/GenBank/DDBJ whole genome shotgun (WGS) entry which is preliminary data.</text>
</comment>
<sequence length="699" mass="75423">MSNEASDLLLEIGVEELPSSFVEAALRALPELATKRLAELRLRHGAMRALGTPRRLALLVSAVAARQPDLEEEVTGPPVKAAFKDGAPTKAAEAFAQKLGCAVSDLRRVEGPKGEYLAGTRREAGKAAAELLPEVLAALVAAIPFRKSMRWGTGEFAFGRPIQWLVALSGGDVIPVEIAGVRSGRASRGHRFLAPGEIAIGAAKDYVEAMRAAHVIVDTEERARLMRERLVAAARDAGGVLIEDDFLIGENLSLVEEPHVIVGGFEERFLELPERVILEVARGHQRYFGVRDAKTGALLPRYLAVVNTAEAPEAIKRGNDKTMRARLSDAQFFYREDVKIPLANRREKLGGIVFQKRLGSVLAKAERVERLARELGLLLMLPEPTLMAAASGAHLAKCDLVALMVGEFPELQGEMGRAYALAQGVSPDVADVIRDHYLPRGAADATAPTHAGALVAIADRLDTLVGCFSIGLIPTSTADPYGLRRACLGVLRTLLDRELDLRLGAAFSAAYDGYAGVELSASREELTARLGEFSAERLRGLLSDRLPQDAVLACLRVAADRPLDLRARVRAIDALSPDVRARVGEVFKRATNIADKAPPGEPVAPFGQEVHASETALFAGYLKLREQIASDVKSGAYDAAFRAVADFAPLLHQYFIDVFVMTDDAAVRDNRLRLMRALSETCSSLARLELLGEAPRAAS</sequence>
<dbReference type="AlphaFoldDB" id="A0A150Q3D5"/>
<dbReference type="PRINTS" id="PR01045">
    <property type="entry name" value="TRNASYNTHGB"/>
</dbReference>
<dbReference type="Pfam" id="PF05746">
    <property type="entry name" value="DALR_1"/>
    <property type="match status" value="1"/>
</dbReference>
<comment type="subcellular location">
    <subcellularLocation>
        <location evidence="1 10">Cytoplasm</location>
    </subcellularLocation>
</comment>
<evidence type="ECO:0000256" key="3">
    <source>
        <dbReference type="ARBA" id="ARBA00022490"/>
    </source>
</evidence>
<proteinExistence type="inferred from homology"/>
<evidence type="ECO:0000256" key="6">
    <source>
        <dbReference type="ARBA" id="ARBA00022840"/>
    </source>
</evidence>
<dbReference type="SUPFAM" id="SSF109604">
    <property type="entry name" value="HD-domain/PDEase-like"/>
    <property type="match status" value="1"/>
</dbReference>
<dbReference type="EMBL" id="JEMA01001125">
    <property type="protein sequence ID" value="KYF62098.1"/>
    <property type="molecule type" value="Genomic_DNA"/>
</dbReference>
<accession>A0A150Q3D5</accession>
<reference evidence="12 13" key="1">
    <citation type="submission" date="2014-02" db="EMBL/GenBank/DDBJ databases">
        <title>The small core and large imbalanced accessory genome model reveals a collaborative survival strategy of Sorangium cellulosum strains in nature.</title>
        <authorList>
            <person name="Han K."/>
            <person name="Peng R."/>
            <person name="Blom J."/>
            <person name="Li Y.-Z."/>
        </authorList>
    </citation>
    <scope>NUCLEOTIDE SEQUENCE [LARGE SCALE GENOMIC DNA]</scope>
    <source>
        <strain evidence="12 13">So0008-312</strain>
    </source>
</reference>
<comment type="catalytic activity">
    <reaction evidence="9 10">
        <text>tRNA(Gly) + glycine + ATP = glycyl-tRNA(Gly) + AMP + diphosphate</text>
        <dbReference type="Rhea" id="RHEA:16013"/>
        <dbReference type="Rhea" id="RHEA-COMP:9664"/>
        <dbReference type="Rhea" id="RHEA-COMP:9683"/>
        <dbReference type="ChEBI" id="CHEBI:30616"/>
        <dbReference type="ChEBI" id="CHEBI:33019"/>
        <dbReference type="ChEBI" id="CHEBI:57305"/>
        <dbReference type="ChEBI" id="CHEBI:78442"/>
        <dbReference type="ChEBI" id="CHEBI:78522"/>
        <dbReference type="ChEBI" id="CHEBI:456215"/>
        <dbReference type="EC" id="6.1.1.14"/>
    </reaction>
</comment>
<protein>
    <recommendedName>
        <fullName evidence="10">Glycine--tRNA ligase beta subunit</fullName>
        <ecNumber evidence="10">6.1.1.14</ecNumber>
    </recommendedName>
    <alternativeName>
        <fullName evidence="10">Glycyl-tRNA synthetase beta subunit</fullName>
        <shortName evidence="10">GlyRS</shortName>
    </alternativeName>
</protein>
<dbReference type="PROSITE" id="PS50861">
    <property type="entry name" value="AA_TRNA_LIGASE_II_GLYAB"/>
    <property type="match status" value="1"/>
</dbReference>
<keyword evidence="7 10" id="KW-0648">Protein biosynthesis</keyword>
<keyword evidence="3 10" id="KW-0963">Cytoplasm</keyword>
<dbReference type="GO" id="GO:0006426">
    <property type="term" value="P:glycyl-tRNA aminoacylation"/>
    <property type="evidence" value="ECO:0007669"/>
    <property type="project" value="UniProtKB-UniRule"/>
</dbReference>
<dbReference type="PANTHER" id="PTHR30075:SF2">
    <property type="entry name" value="GLYCINE--TRNA LIGASE, CHLOROPLASTIC_MITOCHONDRIAL 2"/>
    <property type="match status" value="1"/>
</dbReference>
<evidence type="ECO:0000256" key="1">
    <source>
        <dbReference type="ARBA" id="ARBA00004496"/>
    </source>
</evidence>
<comment type="similarity">
    <text evidence="2 10">Belongs to the class-II aminoacyl-tRNA synthetase family.</text>
</comment>
<keyword evidence="8 10" id="KW-0030">Aminoacyl-tRNA synthetase</keyword>
<evidence type="ECO:0000256" key="8">
    <source>
        <dbReference type="ARBA" id="ARBA00023146"/>
    </source>
</evidence>
<keyword evidence="4 10" id="KW-0436">Ligase</keyword>
<name>A0A150Q3D5_SORCE</name>
<evidence type="ECO:0000256" key="9">
    <source>
        <dbReference type="ARBA" id="ARBA00047937"/>
    </source>
</evidence>
<evidence type="ECO:0000313" key="12">
    <source>
        <dbReference type="EMBL" id="KYF62098.1"/>
    </source>
</evidence>
<dbReference type="InterPro" id="IPR008909">
    <property type="entry name" value="DALR_anticod-bd"/>
</dbReference>
<evidence type="ECO:0000256" key="7">
    <source>
        <dbReference type="ARBA" id="ARBA00022917"/>
    </source>
</evidence>
<dbReference type="NCBIfam" id="TIGR00211">
    <property type="entry name" value="glyS"/>
    <property type="match status" value="1"/>
</dbReference>